<dbReference type="SMART" id="SM00028">
    <property type="entry name" value="TPR"/>
    <property type="match status" value="2"/>
</dbReference>
<name>A0A2M8ES92_9BACT</name>
<comment type="caution">
    <text evidence="2">The sequence shown here is derived from an EMBL/GenBank/DDBJ whole genome shotgun (WGS) entry which is preliminary data.</text>
</comment>
<evidence type="ECO:0000313" key="3">
    <source>
        <dbReference type="Proteomes" id="UP000229816"/>
    </source>
</evidence>
<protein>
    <submittedName>
        <fullName evidence="2">Uncharacterized protein</fullName>
    </submittedName>
</protein>
<evidence type="ECO:0000256" key="1">
    <source>
        <dbReference type="PROSITE-ProRule" id="PRU00339"/>
    </source>
</evidence>
<feature type="repeat" description="TPR" evidence="1">
    <location>
        <begin position="37"/>
        <end position="70"/>
    </location>
</feature>
<organism evidence="2 3">
    <name type="scientific">Candidatus Shapirobacteria bacterium CG_4_9_14_0_2_um_filter_39_11</name>
    <dbReference type="NCBI Taxonomy" id="1974478"/>
    <lineage>
        <taxon>Bacteria</taxon>
        <taxon>Candidatus Shapironibacteriota</taxon>
    </lineage>
</organism>
<dbReference type="AlphaFoldDB" id="A0A2M8ES92"/>
<dbReference type="InterPro" id="IPR011990">
    <property type="entry name" value="TPR-like_helical_dom_sf"/>
</dbReference>
<accession>A0A2M8ES92</accession>
<dbReference type="InterPro" id="IPR019734">
    <property type="entry name" value="TPR_rpt"/>
</dbReference>
<gene>
    <name evidence="2" type="ORF">CO054_02490</name>
</gene>
<evidence type="ECO:0000313" key="2">
    <source>
        <dbReference type="EMBL" id="PJC28001.1"/>
    </source>
</evidence>
<dbReference type="SUPFAM" id="SSF48452">
    <property type="entry name" value="TPR-like"/>
    <property type="match status" value="1"/>
</dbReference>
<dbReference type="PROSITE" id="PS50005">
    <property type="entry name" value="TPR"/>
    <property type="match status" value="1"/>
</dbReference>
<dbReference type="Pfam" id="PF00515">
    <property type="entry name" value="TPR_1"/>
    <property type="match status" value="1"/>
</dbReference>
<dbReference type="EMBL" id="PFSF01000053">
    <property type="protein sequence ID" value="PJC28001.1"/>
    <property type="molecule type" value="Genomic_DNA"/>
</dbReference>
<sequence length="232" mass="26460">MDITLLENQAIQSAVMADWEKAVEINKRILEIQPQDVTALNRLGRAYFELGKLNEARKTYKKVLVIDRFNQIANKGFKRLIGLRSIKKRGVPKSSQPPLKEIFLEEAGKTKVVKLVRLAPPSVLSQLDNAEEVLLVPKKRTIGVFSPAKIYLGVLPDDLGQRLVRFIKGGNCYRAFVKGVDRQNLQIFIRETFRSPKFRNLPSFTPSGTNYIPYLPPEVIHEEKPEVEEESF</sequence>
<keyword evidence="1" id="KW-0802">TPR repeat</keyword>
<dbReference type="Proteomes" id="UP000229816">
    <property type="component" value="Unassembled WGS sequence"/>
</dbReference>
<reference evidence="3" key="1">
    <citation type="submission" date="2017-09" db="EMBL/GenBank/DDBJ databases">
        <title>Depth-based differentiation of microbial function through sediment-hosted aquifers and enrichment of novel symbionts in the deep terrestrial subsurface.</title>
        <authorList>
            <person name="Probst A.J."/>
            <person name="Ladd B."/>
            <person name="Jarett J.K."/>
            <person name="Geller-Mcgrath D.E."/>
            <person name="Sieber C.M.K."/>
            <person name="Emerson J.B."/>
            <person name="Anantharaman K."/>
            <person name="Thomas B.C."/>
            <person name="Malmstrom R."/>
            <person name="Stieglmeier M."/>
            <person name="Klingl A."/>
            <person name="Woyke T."/>
            <person name="Ryan C.M."/>
            <person name="Banfield J.F."/>
        </authorList>
    </citation>
    <scope>NUCLEOTIDE SEQUENCE [LARGE SCALE GENOMIC DNA]</scope>
</reference>
<dbReference type="Gene3D" id="1.25.40.10">
    <property type="entry name" value="Tetratricopeptide repeat domain"/>
    <property type="match status" value="1"/>
</dbReference>
<proteinExistence type="predicted"/>